<dbReference type="EMBL" id="VTWT01000003">
    <property type="protein sequence ID" value="KAA9340069.1"/>
    <property type="molecule type" value="Genomic_DNA"/>
</dbReference>
<dbReference type="Proteomes" id="UP000326570">
    <property type="component" value="Unassembled WGS sequence"/>
</dbReference>
<dbReference type="AlphaFoldDB" id="A0A5N1J4R3"/>
<name>A0A5N1J4R3_9BACT</name>
<comment type="caution">
    <text evidence="1">The sequence shown here is derived from an EMBL/GenBank/DDBJ whole genome shotgun (WGS) entry which is preliminary data.</text>
</comment>
<dbReference type="RefSeq" id="WP_150903141.1">
    <property type="nucleotide sequence ID" value="NZ_VTWT01000003.1"/>
</dbReference>
<accession>A0A5N1J4R3</accession>
<evidence type="ECO:0000313" key="1">
    <source>
        <dbReference type="EMBL" id="KAA9340069.1"/>
    </source>
</evidence>
<gene>
    <name evidence="1" type="ORF">F0P94_06890</name>
</gene>
<proteinExistence type="predicted"/>
<keyword evidence="2" id="KW-1185">Reference proteome</keyword>
<reference evidence="1 2" key="1">
    <citation type="submission" date="2019-09" db="EMBL/GenBank/DDBJ databases">
        <title>Genome sequence of Adhaeribacter sp. M2.</title>
        <authorList>
            <person name="Srinivasan S."/>
        </authorList>
    </citation>
    <scope>NUCLEOTIDE SEQUENCE [LARGE SCALE GENOMIC DNA]</scope>
    <source>
        <strain evidence="1 2">M2</strain>
    </source>
</reference>
<organism evidence="1 2">
    <name type="scientific">Adhaeribacter soli</name>
    <dbReference type="NCBI Taxonomy" id="2607655"/>
    <lineage>
        <taxon>Bacteria</taxon>
        <taxon>Pseudomonadati</taxon>
        <taxon>Bacteroidota</taxon>
        <taxon>Cytophagia</taxon>
        <taxon>Cytophagales</taxon>
        <taxon>Hymenobacteraceae</taxon>
        <taxon>Adhaeribacter</taxon>
    </lineage>
</organism>
<protein>
    <submittedName>
        <fullName evidence="1">Uncharacterized protein</fullName>
    </submittedName>
</protein>
<dbReference type="PROSITE" id="PS51257">
    <property type="entry name" value="PROKAR_LIPOPROTEIN"/>
    <property type="match status" value="1"/>
</dbReference>
<sequence length="147" mass="16286">MRKGMLLRFHAARLRAFSKTFVAFLMVAGLVSCEQRGCDNPVPQAACNTFVTVEIDPCWNSFLGNTLLRTDNGELLLPQNSLMDLPELQQGQRVKIAYLVEKADPVYANSCTYVQAPEETIPVTITCFEEPVFFCGTGTDAETFSGH</sequence>
<evidence type="ECO:0000313" key="2">
    <source>
        <dbReference type="Proteomes" id="UP000326570"/>
    </source>
</evidence>